<keyword evidence="15" id="KW-0482">Metalloprotease</keyword>
<evidence type="ECO:0000256" key="19">
    <source>
        <dbReference type="ARBA" id="ARBA00025833"/>
    </source>
</evidence>
<sequence length="488" mass="53533">MLLYNKNPFRILVLAAFVSVDIITNTVLAQSKVTLAQSKVTLAQSKVTLARQNALVPDSIVIRKIYESALTTHQSYDNLRYLTHKIGGRLSGSNQEAQAVVWIKSLLEQLGLDSVYLQAVTVPHWVRGIKEKARLITTEGKAIRLDVCALGGSVATHGKLRARVIEIKSWAELAALPEQQIKGKIVFFNRPMDPSNVEVFESYLEAVDQRNRGAIAAAKRGAVGTLVRSLTLAKDDLPHTGAVSYEEKTKKIPAAALSTNSADKLSQALQTTPNLVVELEMNCQQLPDIQSFNVIGQITGSTYPTEILTVGAHIDSWDLAEGASDDGTGIVQTIEVMRIIKDLHPERTVRAVLYVNEESGASGGLKYAELAKLSPEKQLAAIESDAGGFTPKGFRIDASPEVAEHIRTWDMLFKPYQVEWMKPNQRGIDIAPLKGIAKALISLDCDDQRFFDIHHTAADTFDKINRRELQLGTAAMASLCYLLSKHGL</sequence>
<dbReference type="GO" id="GO:0005764">
    <property type="term" value="C:lysosome"/>
    <property type="evidence" value="ECO:0007669"/>
    <property type="project" value="UniProtKB-SubCell"/>
</dbReference>
<evidence type="ECO:0000256" key="10">
    <source>
        <dbReference type="ARBA" id="ARBA00022729"/>
    </source>
</evidence>
<dbReference type="PANTHER" id="PTHR12053">
    <property type="entry name" value="PROTEASE FAMILY M28 PLASMA GLUTAMATE CARBOXYPEPTIDASE-RELATED"/>
    <property type="match status" value="1"/>
</dbReference>
<dbReference type="SUPFAM" id="SSF53187">
    <property type="entry name" value="Zn-dependent exopeptidases"/>
    <property type="match status" value="1"/>
</dbReference>
<reference evidence="22" key="1">
    <citation type="submission" date="2023-05" db="EMBL/GenBank/DDBJ databases">
        <authorList>
            <person name="Zhang X."/>
        </authorList>
    </citation>
    <scope>NUCLEOTIDE SEQUENCE</scope>
    <source>
        <strain evidence="22">YF14B1</strain>
    </source>
</reference>
<evidence type="ECO:0000256" key="4">
    <source>
        <dbReference type="ARBA" id="ARBA00004613"/>
    </source>
</evidence>
<comment type="subunit">
    <text evidence="19">Homodimer. The monomeric form is inactive while the homodimer is active.</text>
</comment>
<organism evidence="22 23">
    <name type="scientific">Xanthocytophaga flava</name>
    <dbReference type="NCBI Taxonomy" id="3048013"/>
    <lineage>
        <taxon>Bacteria</taxon>
        <taxon>Pseudomonadati</taxon>
        <taxon>Bacteroidota</taxon>
        <taxon>Cytophagia</taxon>
        <taxon>Cytophagales</taxon>
        <taxon>Rhodocytophagaceae</taxon>
        <taxon>Xanthocytophaga</taxon>
    </lineage>
</organism>
<dbReference type="Gene3D" id="3.50.30.30">
    <property type="match status" value="1"/>
</dbReference>
<keyword evidence="6" id="KW-0964">Secreted</keyword>
<proteinExistence type="predicted"/>
<evidence type="ECO:0000256" key="18">
    <source>
        <dbReference type="ARBA" id="ARBA00023228"/>
    </source>
</evidence>
<keyword evidence="7" id="KW-0121">Carboxypeptidase</keyword>
<protein>
    <recommendedName>
        <fullName evidence="5">Carboxypeptidase Q</fullName>
    </recommendedName>
    <alternativeName>
        <fullName evidence="20">Plasma glutamate carboxypeptidase</fullName>
    </alternativeName>
</protein>
<dbReference type="InterPro" id="IPR007484">
    <property type="entry name" value="Peptidase_M28"/>
</dbReference>
<accession>A0AAE3UDA1</accession>
<keyword evidence="9" id="KW-0479">Metal-binding</keyword>
<dbReference type="InterPro" id="IPR039866">
    <property type="entry name" value="CPQ"/>
</dbReference>
<dbReference type="PANTHER" id="PTHR12053:SF3">
    <property type="entry name" value="CARBOXYPEPTIDASE Q"/>
    <property type="match status" value="1"/>
</dbReference>
<dbReference type="Proteomes" id="UP001241110">
    <property type="component" value="Unassembled WGS sequence"/>
</dbReference>
<dbReference type="Gene3D" id="3.40.630.10">
    <property type="entry name" value="Zn peptidases"/>
    <property type="match status" value="1"/>
</dbReference>
<dbReference type="GO" id="GO:0006508">
    <property type="term" value="P:proteolysis"/>
    <property type="evidence" value="ECO:0007669"/>
    <property type="project" value="UniProtKB-KW"/>
</dbReference>
<evidence type="ECO:0000256" key="5">
    <source>
        <dbReference type="ARBA" id="ARBA00014116"/>
    </source>
</evidence>
<evidence type="ECO:0000256" key="2">
    <source>
        <dbReference type="ARBA" id="ARBA00004371"/>
    </source>
</evidence>
<evidence type="ECO:0000313" key="23">
    <source>
        <dbReference type="Proteomes" id="UP001241110"/>
    </source>
</evidence>
<dbReference type="AlphaFoldDB" id="A0AAE3UDA1"/>
<evidence type="ECO:0000256" key="8">
    <source>
        <dbReference type="ARBA" id="ARBA00022670"/>
    </source>
</evidence>
<keyword evidence="13" id="KW-0862">Zinc</keyword>
<evidence type="ECO:0000259" key="21">
    <source>
        <dbReference type="Pfam" id="PF04389"/>
    </source>
</evidence>
<evidence type="ECO:0000256" key="11">
    <source>
        <dbReference type="ARBA" id="ARBA00022801"/>
    </source>
</evidence>
<dbReference type="RefSeq" id="WP_313989966.1">
    <property type="nucleotide sequence ID" value="NZ_JASJOS010000038.1"/>
</dbReference>
<dbReference type="GO" id="GO:0005576">
    <property type="term" value="C:extracellular region"/>
    <property type="evidence" value="ECO:0007669"/>
    <property type="project" value="UniProtKB-SubCell"/>
</dbReference>
<evidence type="ECO:0000256" key="12">
    <source>
        <dbReference type="ARBA" id="ARBA00022824"/>
    </source>
</evidence>
<keyword evidence="10" id="KW-0732">Signal</keyword>
<comment type="caution">
    <text evidence="22">The sequence shown here is derived from an EMBL/GenBank/DDBJ whole genome shotgun (WGS) entry which is preliminary data.</text>
</comment>
<keyword evidence="12" id="KW-0256">Endoplasmic reticulum</keyword>
<keyword evidence="11" id="KW-0378">Hydrolase</keyword>
<dbReference type="EMBL" id="JASJOS010000038">
    <property type="protein sequence ID" value="MDJ1486393.1"/>
    <property type="molecule type" value="Genomic_DNA"/>
</dbReference>
<keyword evidence="14" id="KW-0333">Golgi apparatus</keyword>
<evidence type="ECO:0000256" key="7">
    <source>
        <dbReference type="ARBA" id="ARBA00022645"/>
    </source>
</evidence>
<dbReference type="Pfam" id="PF04389">
    <property type="entry name" value="Peptidase_M28"/>
    <property type="match status" value="1"/>
</dbReference>
<evidence type="ECO:0000256" key="1">
    <source>
        <dbReference type="ARBA" id="ARBA00004240"/>
    </source>
</evidence>
<gene>
    <name evidence="22" type="ORF">QNI16_38300</name>
</gene>
<evidence type="ECO:0000256" key="20">
    <source>
        <dbReference type="ARBA" id="ARBA00033328"/>
    </source>
</evidence>
<evidence type="ECO:0000256" key="9">
    <source>
        <dbReference type="ARBA" id="ARBA00022723"/>
    </source>
</evidence>
<evidence type="ECO:0000256" key="17">
    <source>
        <dbReference type="ARBA" id="ARBA00023180"/>
    </source>
</evidence>
<evidence type="ECO:0000313" key="22">
    <source>
        <dbReference type="EMBL" id="MDJ1486393.1"/>
    </source>
</evidence>
<evidence type="ECO:0000256" key="3">
    <source>
        <dbReference type="ARBA" id="ARBA00004555"/>
    </source>
</evidence>
<evidence type="ECO:0000256" key="16">
    <source>
        <dbReference type="ARBA" id="ARBA00023145"/>
    </source>
</evidence>
<comment type="subcellular location">
    <subcellularLocation>
        <location evidence="1">Endoplasmic reticulum</location>
    </subcellularLocation>
    <subcellularLocation>
        <location evidence="3">Golgi apparatus</location>
    </subcellularLocation>
    <subcellularLocation>
        <location evidence="2">Lysosome</location>
    </subcellularLocation>
    <subcellularLocation>
        <location evidence="4">Secreted</location>
    </subcellularLocation>
</comment>
<name>A0AAE3UDA1_9BACT</name>
<evidence type="ECO:0000256" key="14">
    <source>
        <dbReference type="ARBA" id="ARBA00023034"/>
    </source>
</evidence>
<evidence type="ECO:0000256" key="6">
    <source>
        <dbReference type="ARBA" id="ARBA00022525"/>
    </source>
</evidence>
<keyword evidence="16" id="KW-0865">Zymogen</keyword>
<keyword evidence="18" id="KW-0458">Lysosome</keyword>
<evidence type="ECO:0000256" key="15">
    <source>
        <dbReference type="ARBA" id="ARBA00023049"/>
    </source>
</evidence>
<dbReference type="GO" id="GO:0070573">
    <property type="term" value="F:metallodipeptidase activity"/>
    <property type="evidence" value="ECO:0007669"/>
    <property type="project" value="InterPro"/>
</dbReference>
<evidence type="ECO:0000256" key="13">
    <source>
        <dbReference type="ARBA" id="ARBA00022833"/>
    </source>
</evidence>
<keyword evidence="8" id="KW-0645">Protease</keyword>
<keyword evidence="17" id="KW-0325">Glycoprotein</keyword>
<dbReference type="GO" id="GO:0046872">
    <property type="term" value="F:metal ion binding"/>
    <property type="evidence" value="ECO:0007669"/>
    <property type="project" value="UniProtKB-KW"/>
</dbReference>
<feature type="domain" description="Peptidase M28" evidence="21">
    <location>
        <begin position="293"/>
        <end position="476"/>
    </location>
</feature>
<dbReference type="GO" id="GO:0004180">
    <property type="term" value="F:carboxypeptidase activity"/>
    <property type="evidence" value="ECO:0007669"/>
    <property type="project" value="UniProtKB-KW"/>
</dbReference>